<reference evidence="3 4" key="1">
    <citation type="journal article" date="2019" name="Mol. Biol. Evol.">
        <title>Blast fungal genomes show frequent chromosomal changes, gene gains and losses, and effector gene turnover.</title>
        <authorList>
            <person name="Gomez Luciano L.B."/>
            <person name="Jason Tsai I."/>
            <person name="Chuma I."/>
            <person name="Tosa Y."/>
            <person name="Chen Y.H."/>
            <person name="Li J.Y."/>
            <person name="Li M.Y."/>
            <person name="Jade Lu M.Y."/>
            <person name="Nakayashiki H."/>
            <person name="Li W.H."/>
        </authorList>
    </citation>
    <scope>NUCLEOTIDE SEQUENCE [LARGE SCALE GENOMIC DNA]</scope>
    <source>
        <strain evidence="3">MZ5-1-6</strain>
    </source>
</reference>
<dbReference type="Proteomes" id="UP000294847">
    <property type="component" value="Chromosome 6"/>
</dbReference>
<proteinExistence type="predicted"/>
<name>A0A4P7NN80_PYROR</name>
<feature type="non-terminal residue" evidence="3">
    <location>
        <position position="284"/>
    </location>
</feature>
<dbReference type="Pfam" id="PF24883">
    <property type="entry name" value="NPHP3_N"/>
    <property type="match status" value="1"/>
</dbReference>
<keyword evidence="1" id="KW-0677">Repeat</keyword>
<dbReference type="PANTHER" id="PTHR40619:SF3">
    <property type="entry name" value="FUNGAL STAND N-TERMINAL GOODBYE DOMAIN-CONTAINING PROTEIN"/>
    <property type="match status" value="1"/>
</dbReference>
<organism evidence="3 4">
    <name type="scientific">Pyricularia oryzae</name>
    <name type="common">Rice blast fungus</name>
    <name type="synonym">Magnaporthe oryzae</name>
    <dbReference type="NCBI Taxonomy" id="318829"/>
    <lineage>
        <taxon>Eukaryota</taxon>
        <taxon>Fungi</taxon>
        <taxon>Dikarya</taxon>
        <taxon>Ascomycota</taxon>
        <taxon>Pezizomycotina</taxon>
        <taxon>Sordariomycetes</taxon>
        <taxon>Sordariomycetidae</taxon>
        <taxon>Magnaporthales</taxon>
        <taxon>Pyriculariaceae</taxon>
        <taxon>Pyricularia</taxon>
    </lineage>
</organism>
<feature type="domain" description="Nephrocystin 3-like N-terminal" evidence="2">
    <location>
        <begin position="93"/>
        <end position="234"/>
    </location>
</feature>
<gene>
    <name evidence="3" type="ORF">PoMZ_05419</name>
</gene>
<dbReference type="EMBL" id="CP034209">
    <property type="protein sequence ID" value="QBZ63731.1"/>
    <property type="molecule type" value="Genomic_DNA"/>
</dbReference>
<dbReference type="PANTHER" id="PTHR40619">
    <property type="entry name" value="FUNGAL STAND N-TERMINAL GOODBYE DOMAIN-CONTAINING PROTEIN"/>
    <property type="match status" value="1"/>
</dbReference>
<evidence type="ECO:0000313" key="4">
    <source>
        <dbReference type="Proteomes" id="UP000294847"/>
    </source>
</evidence>
<sequence>MDRFQSMHPTEPDAAAKYRIRDRNSWTEVFDQLEAAKAAKHAAQVRQAMSGAFDGIEPMFSQIELFLKTYPGDENIKLASIALIAVTFHVVEPVSGTTHFCTTLIKHIAEHPRHLSLNFFCGQHLEPCNPHSGGRAMIQMFLCQLLNQCDFGPQYQVNQELELIRASDVKELYRMFESLFRRIDPSLCVFCIIDGVVFYERDEFLQDLGDVIPMIVKLSAEHDTHMPILKFLIASPTKTSVVRRLFTDDQIFSMTTMSEYIEDPSPMRVERRLKEEESGSSFGL</sequence>
<evidence type="ECO:0000259" key="2">
    <source>
        <dbReference type="Pfam" id="PF24883"/>
    </source>
</evidence>
<accession>A0A4P7NN80</accession>
<dbReference type="AlphaFoldDB" id="A0A4P7NN80"/>
<dbReference type="InterPro" id="IPR056884">
    <property type="entry name" value="NPHP3-like_N"/>
</dbReference>
<evidence type="ECO:0000256" key="1">
    <source>
        <dbReference type="ARBA" id="ARBA00022737"/>
    </source>
</evidence>
<evidence type="ECO:0000313" key="3">
    <source>
        <dbReference type="EMBL" id="QBZ63731.1"/>
    </source>
</evidence>
<protein>
    <recommendedName>
        <fullName evidence="2">Nephrocystin 3-like N-terminal domain-containing protein</fullName>
    </recommendedName>
</protein>